<dbReference type="EMBL" id="FNJM01000005">
    <property type="protein sequence ID" value="SDP40789.1"/>
    <property type="molecule type" value="Genomic_DNA"/>
</dbReference>
<dbReference type="GeneID" id="65308887"/>
<dbReference type="SUPFAM" id="SSF46785">
    <property type="entry name" value="Winged helix' DNA-binding domain"/>
    <property type="match status" value="1"/>
</dbReference>
<dbReference type="SUPFAM" id="SSF64288">
    <property type="entry name" value="Chorismate lyase-like"/>
    <property type="match status" value="1"/>
</dbReference>
<dbReference type="InterPro" id="IPR000524">
    <property type="entry name" value="Tscrpt_reg_HTH_GntR"/>
</dbReference>
<dbReference type="PROSITE" id="PS50949">
    <property type="entry name" value="HTH_GNTR"/>
    <property type="match status" value="1"/>
</dbReference>
<evidence type="ECO:0000313" key="8">
    <source>
        <dbReference type="Proteomes" id="UP000585258"/>
    </source>
</evidence>
<dbReference type="SMART" id="SM00345">
    <property type="entry name" value="HTH_GNTR"/>
    <property type="match status" value="1"/>
</dbReference>
<dbReference type="OrthoDB" id="457376at2"/>
<evidence type="ECO:0000256" key="3">
    <source>
        <dbReference type="ARBA" id="ARBA00023163"/>
    </source>
</evidence>
<evidence type="ECO:0000313" key="5">
    <source>
        <dbReference type="EMBL" id="MBB6715494.1"/>
    </source>
</evidence>
<dbReference type="STRING" id="94869.SAMN04488529_10522"/>
<evidence type="ECO:0000313" key="6">
    <source>
        <dbReference type="EMBL" id="SDP40789.1"/>
    </source>
</evidence>
<evidence type="ECO:0000313" key="7">
    <source>
        <dbReference type="Proteomes" id="UP000198597"/>
    </source>
</evidence>
<dbReference type="Pfam" id="PF07702">
    <property type="entry name" value="UTRA"/>
    <property type="match status" value="1"/>
</dbReference>
<feature type="domain" description="HTH gntR-type" evidence="4">
    <location>
        <begin position="8"/>
        <end position="76"/>
    </location>
</feature>
<dbReference type="AlphaFoldDB" id="A0A1H0SH06"/>
<dbReference type="GO" id="GO:0045892">
    <property type="term" value="P:negative regulation of DNA-templated transcription"/>
    <property type="evidence" value="ECO:0007669"/>
    <property type="project" value="TreeGrafter"/>
</dbReference>
<dbReference type="Proteomes" id="UP000198597">
    <property type="component" value="Unassembled WGS sequence"/>
</dbReference>
<proteinExistence type="predicted"/>
<dbReference type="InterPro" id="IPR028978">
    <property type="entry name" value="Chorismate_lyase_/UTRA_dom_sf"/>
</dbReference>
<dbReference type="InterPro" id="IPR050679">
    <property type="entry name" value="Bact_HTH_transcr_reg"/>
</dbReference>
<dbReference type="EMBL" id="JACKWY010000006">
    <property type="protein sequence ID" value="MBB6715494.1"/>
    <property type="molecule type" value="Genomic_DNA"/>
</dbReference>
<dbReference type="PRINTS" id="PR00035">
    <property type="entry name" value="HTHGNTR"/>
</dbReference>
<dbReference type="Proteomes" id="UP000585258">
    <property type="component" value="Unassembled WGS sequence"/>
</dbReference>
<reference evidence="6 7" key="1">
    <citation type="submission" date="2016-10" db="EMBL/GenBank/DDBJ databases">
        <authorList>
            <person name="de Groot N.N."/>
        </authorList>
    </citation>
    <scope>NUCLEOTIDE SEQUENCE [LARGE SCALE GENOMIC DNA]</scope>
    <source>
        <strain evidence="6 7">DSM 12272</strain>
    </source>
</reference>
<evidence type="ECO:0000259" key="4">
    <source>
        <dbReference type="PROSITE" id="PS50949"/>
    </source>
</evidence>
<dbReference type="CDD" id="cd07377">
    <property type="entry name" value="WHTH_GntR"/>
    <property type="match status" value="1"/>
</dbReference>
<sequence>MIDKSSPIPVYYQLKNDLIIKISQGIWKPGECIASERELCEIYGVSRMTIRQALGELVQEDVLFKIKGKGTFVCEPTVKQEDMMSFTDMMKQTGRNLKTEVIEFNKINTPEHLTEIISLDKVYIINRKRIVDNECIAVEKVYIPVDYCGYIDEKMLEGSLFKILEEFGYMVDHSQSSIAAVIMNSELKDLFKVSEAVPLLKMTSKTYTQKGKMIFLEESIYRSDKFVLQVNISMREGKIK</sequence>
<evidence type="ECO:0000256" key="1">
    <source>
        <dbReference type="ARBA" id="ARBA00023015"/>
    </source>
</evidence>
<dbReference type="PANTHER" id="PTHR44846">
    <property type="entry name" value="MANNOSYL-D-GLYCERATE TRANSPORT/METABOLISM SYSTEM REPRESSOR MNGR-RELATED"/>
    <property type="match status" value="1"/>
</dbReference>
<dbReference type="GO" id="GO:0003677">
    <property type="term" value="F:DNA binding"/>
    <property type="evidence" value="ECO:0007669"/>
    <property type="project" value="UniProtKB-KW"/>
</dbReference>
<dbReference type="GO" id="GO:0003700">
    <property type="term" value="F:DNA-binding transcription factor activity"/>
    <property type="evidence" value="ECO:0007669"/>
    <property type="project" value="InterPro"/>
</dbReference>
<evidence type="ECO:0000256" key="2">
    <source>
        <dbReference type="ARBA" id="ARBA00023125"/>
    </source>
</evidence>
<dbReference type="Gene3D" id="3.40.1410.10">
    <property type="entry name" value="Chorismate lyase-like"/>
    <property type="match status" value="1"/>
</dbReference>
<keyword evidence="3" id="KW-0804">Transcription</keyword>
<organism evidence="6 7">
    <name type="scientific">Clostridium gasigenes</name>
    <dbReference type="NCBI Taxonomy" id="94869"/>
    <lineage>
        <taxon>Bacteria</taxon>
        <taxon>Bacillati</taxon>
        <taxon>Bacillota</taxon>
        <taxon>Clostridia</taxon>
        <taxon>Eubacteriales</taxon>
        <taxon>Clostridiaceae</taxon>
        <taxon>Clostridium</taxon>
    </lineage>
</organism>
<dbReference type="RefSeq" id="WP_089968999.1">
    <property type="nucleotide sequence ID" value="NZ_CP071376.1"/>
</dbReference>
<accession>A0A1H0SH06</accession>
<keyword evidence="1" id="KW-0805">Transcription regulation</keyword>
<keyword evidence="7" id="KW-1185">Reference proteome</keyword>
<reference evidence="5 8" key="2">
    <citation type="submission" date="2020-08" db="EMBL/GenBank/DDBJ databases">
        <title>Clostridia isolated from Swiss meat.</title>
        <authorList>
            <person name="Wambui J."/>
            <person name="Stevens M.J.A."/>
            <person name="Stephan R."/>
        </authorList>
    </citation>
    <scope>NUCLEOTIDE SEQUENCE [LARGE SCALE GENOMIC DNA]</scope>
    <source>
        <strain evidence="5 8">CM001</strain>
    </source>
</reference>
<protein>
    <submittedName>
        <fullName evidence="5">GntR family transcriptional regulator</fullName>
    </submittedName>
    <submittedName>
        <fullName evidence="6">Transcriptional regulator, GntR family</fullName>
    </submittedName>
</protein>
<name>A0A1H0SH06_9CLOT</name>
<gene>
    <name evidence="5" type="ORF">H7E68_12315</name>
    <name evidence="6" type="ORF">SAMN04488529_10522</name>
</gene>
<dbReference type="Pfam" id="PF00392">
    <property type="entry name" value="GntR"/>
    <property type="match status" value="1"/>
</dbReference>
<keyword evidence="2" id="KW-0238">DNA-binding</keyword>
<dbReference type="PANTHER" id="PTHR44846:SF1">
    <property type="entry name" value="MANNOSYL-D-GLYCERATE TRANSPORT_METABOLISM SYSTEM REPRESSOR MNGR-RELATED"/>
    <property type="match status" value="1"/>
</dbReference>
<dbReference type="InterPro" id="IPR011663">
    <property type="entry name" value="UTRA"/>
</dbReference>
<dbReference type="InterPro" id="IPR036388">
    <property type="entry name" value="WH-like_DNA-bd_sf"/>
</dbReference>
<dbReference type="Gene3D" id="1.10.10.10">
    <property type="entry name" value="Winged helix-like DNA-binding domain superfamily/Winged helix DNA-binding domain"/>
    <property type="match status" value="1"/>
</dbReference>
<dbReference type="FunFam" id="1.10.10.10:FF:000079">
    <property type="entry name" value="GntR family transcriptional regulator"/>
    <property type="match status" value="1"/>
</dbReference>
<dbReference type="SMART" id="SM00866">
    <property type="entry name" value="UTRA"/>
    <property type="match status" value="1"/>
</dbReference>
<dbReference type="InterPro" id="IPR036390">
    <property type="entry name" value="WH_DNA-bd_sf"/>
</dbReference>